<organism evidence="2 3">
    <name type="scientific">Sporichthya brevicatena</name>
    <dbReference type="NCBI Taxonomy" id="171442"/>
    <lineage>
        <taxon>Bacteria</taxon>
        <taxon>Bacillati</taxon>
        <taxon>Actinomycetota</taxon>
        <taxon>Actinomycetes</taxon>
        <taxon>Sporichthyales</taxon>
        <taxon>Sporichthyaceae</taxon>
        <taxon>Sporichthya</taxon>
    </lineage>
</organism>
<evidence type="ECO:0000256" key="1">
    <source>
        <dbReference type="SAM" id="Phobius"/>
    </source>
</evidence>
<protein>
    <submittedName>
        <fullName evidence="2">Uncharacterized protein</fullName>
    </submittedName>
</protein>
<sequence length="147" mass="15486">MSWVLDGPWQRREVVWPSVRIGAGLLGIWVAYFGCSGTLEWTDQTVWMAVGSIALIVSLSGVAGWIRVGLRNLRHLERLMLGTARAQFAGAAGAIRADVAAESRSSALVTVPGTTLVHRADCLLVAGKAVAAAPSQAGLDQCGMCEP</sequence>
<accession>A0ABP3RC83</accession>
<name>A0ABP3RC83_9ACTN</name>
<dbReference type="EMBL" id="BAAAHE010000007">
    <property type="protein sequence ID" value="GAA0607653.1"/>
    <property type="molecule type" value="Genomic_DNA"/>
</dbReference>
<evidence type="ECO:0000313" key="3">
    <source>
        <dbReference type="Proteomes" id="UP001500957"/>
    </source>
</evidence>
<reference evidence="3" key="1">
    <citation type="journal article" date="2019" name="Int. J. Syst. Evol. Microbiol.">
        <title>The Global Catalogue of Microorganisms (GCM) 10K type strain sequencing project: providing services to taxonomists for standard genome sequencing and annotation.</title>
        <authorList>
            <consortium name="The Broad Institute Genomics Platform"/>
            <consortium name="The Broad Institute Genome Sequencing Center for Infectious Disease"/>
            <person name="Wu L."/>
            <person name="Ma J."/>
        </authorList>
    </citation>
    <scope>NUCLEOTIDE SEQUENCE [LARGE SCALE GENOMIC DNA]</scope>
    <source>
        <strain evidence="3">JCM 10671</strain>
    </source>
</reference>
<gene>
    <name evidence="2" type="ORF">GCM10009547_06970</name>
</gene>
<feature type="transmembrane region" description="Helical" evidence="1">
    <location>
        <begin position="21"/>
        <end position="39"/>
    </location>
</feature>
<keyword evidence="1" id="KW-0472">Membrane</keyword>
<dbReference type="Proteomes" id="UP001500957">
    <property type="component" value="Unassembled WGS sequence"/>
</dbReference>
<comment type="caution">
    <text evidence="2">The sequence shown here is derived from an EMBL/GenBank/DDBJ whole genome shotgun (WGS) entry which is preliminary data.</text>
</comment>
<proteinExistence type="predicted"/>
<keyword evidence="1" id="KW-0812">Transmembrane</keyword>
<keyword evidence="3" id="KW-1185">Reference proteome</keyword>
<feature type="transmembrane region" description="Helical" evidence="1">
    <location>
        <begin position="45"/>
        <end position="70"/>
    </location>
</feature>
<dbReference type="RefSeq" id="WP_344601639.1">
    <property type="nucleotide sequence ID" value="NZ_BAAAHE010000007.1"/>
</dbReference>
<keyword evidence="1" id="KW-1133">Transmembrane helix</keyword>
<evidence type="ECO:0000313" key="2">
    <source>
        <dbReference type="EMBL" id="GAA0607653.1"/>
    </source>
</evidence>